<dbReference type="EMBL" id="RZGY01000001">
    <property type="protein sequence ID" value="RUQ85518.1"/>
    <property type="molecule type" value="Genomic_DNA"/>
</dbReference>
<organism evidence="2 4">
    <name type="scientific">Labedella gwakjiensis</name>
    <dbReference type="NCBI Taxonomy" id="390269"/>
    <lineage>
        <taxon>Bacteria</taxon>
        <taxon>Bacillati</taxon>
        <taxon>Actinomycetota</taxon>
        <taxon>Actinomycetes</taxon>
        <taxon>Micrococcales</taxon>
        <taxon>Microbacteriaceae</taxon>
        <taxon>Labedella</taxon>
    </lineage>
</organism>
<dbReference type="Proteomes" id="UP000241203">
    <property type="component" value="Unassembled WGS sequence"/>
</dbReference>
<comment type="caution">
    <text evidence="2">The sequence shown here is derived from an EMBL/GenBank/DDBJ whole genome shotgun (WGS) entry which is preliminary data.</text>
</comment>
<keyword evidence="2" id="KW-0067">ATP-binding</keyword>
<accession>A0A2P8GRJ8</accession>
<dbReference type="AlphaFoldDB" id="A0A2P8GRJ8"/>
<feature type="domain" description="Helicase XPB/Ssl2 N-terminal" evidence="1">
    <location>
        <begin position="349"/>
        <end position="477"/>
    </location>
</feature>
<name>A0A2P8GRJ8_9MICO</name>
<dbReference type="InterPro" id="IPR032830">
    <property type="entry name" value="XPB/Ssl2_N"/>
</dbReference>
<keyword evidence="2" id="KW-0547">Nucleotide-binding</keyword>
<sequence length="623" mass="66536">MTDTLALAGALRQWDEGRLRRLVALRQVPDDPAIDDLFDLSEYLLDRARLEAVVRRLDRRVLILLAAAAELNRPFAFEELLAHVAHTAGDSTLWDEDILAEARATATGSALLLDEDLDVPIAAVGSALAAVGPSLSLATLVGEDRPRTLAVADDPNVVSAVSAERAFLASARTGDLLDALLRHPARELGRGGLSLPDARHLSTIIGTDVAAVGPLMELASAADLVSLEDRSWLVTTAGIEWMGLRIAERWRVLADSWRSSISPEILSIMSSTRHGHLGDRLEAFARWWFPAGGDWLGGRIEQLAARSDILGLTVDGVWSPAAVSLLTDGIDAASATLAPSLPEEVDKVYIQNDLTIIAPGPLLPDLDRTLRSLADLESRSHASTYRISPMSVGRALSQGTTRETILGFLRGISLTGVPQPVEYVVSEAASRHGLIRVGPFSALDGSNAAASSTVRSTDRDYLDAIRVDQSLGSLSLSASTTADGGSELVTRFAPDVVFWALQGARYPVAAETSDGAIVQLTREHLAARVDSPASTSDALLRRLVASVGDDGEATDAAWLSRQLDEAVKRKSTITIVVRFPDGQDREFVLEATGLSGGRLRGRDANADVERTVPVRSIVSVRPA</sequence>
<evidence type="ECO:0000313" key="5">
    <source>
        <dbReference type="Proteomes" id="UP000268291"/>
    </source>
</evidence>
<evidence type="ECO:0000313" key="3">
    <source>
        <dbReference type="EMBL" id="RUQ85518.1"/>
    </source>
</evidence>
<protein>
    <submittedName>
        <fullName evidence="2">XPB/Ssl2-like helicase family protein</fullName>
    </submittedName>
</protein>
<evidence type="ECO:0000259" key="1">
    <source>
        <dbReference type="Pfam" id="PF13625"/>
    </source>
</evidence>
<dbReference type="GO" id="GO:0004386">
    <property type="term" value="F:helicase activity"/>
    <property type="evidence" value="ECO:0007669"/>
    <property type="project" value="UniProtKB-KW"/>
</dbReference>
<gene>
    <name evidence="2" type="ORF">CLV49_0166</name>
    <name evidence="3" type="ORF">ELQ93_00235</name>
</gene>
<dbReference type="EMBL" id="PYAU01000001">
    <property type="protein sequence ID" value="PSL36572.1"/>
    <property type="molecule type" value="Genomic_DNA"/>
</dbReference>
<evidence type="ECO:0000313" key="4">
    <source>
        <dbReference type="Proteomes" id="UP000241203"/>
    </source>
</evidence>
<keyword evidence="2" id="KW-0347">Helicase</keyword>
<dbReference type="OrthoDB" id="3415124at2"/>
<dbReference type="Pfam" id="PF13625">
    <property type="entry name" value="Helicase_C_3"/>
    <property type="match status" value="1"/>
</dbReference>
<keyword evidence="5" id="KW-1185">Reference proteome</keyword>
<dbReference type="RefSeq" id="WP_106561830.1">
    <property type="nucleotide sequence ID" value="NZ_PYAU01000001.1"/>
</dbReference>
<dbReference type="Proteomes" id="UP000268291">
    <property type="component" value="Unassembled WGS sequence"/>
</dbReference>
<evidence type="ECO:0000313" key="2">
    <source>
        <dbReference type="EMBL" id="PSL36572.1"/>
    </source>
</evidence>
<keyword evidence="2" id="KW-0378">Hydrolase</keyword>
<proteinExistence type="predicted"/>
<reference evidence="2 4" key="1">
    <citation type="submission" date="2018-03" db="EMBL/GenBank/DDBJ databases">
        <title>Genomic Encyclopedia of Archaeal and Bacterial Type Strains, Phase II (KMG-II): from individual species to whole genera.</title>
        <authorList>
            <person name="Goeker M."/>
        </authorList>
    </citation>
    <scope>NUCLEOTIDE SEQUENCE [LARGE SCALE GENOMIC DNA]</scope>
    <source>
        <strain evidence="2 4">DSM 21548</strain>
    </source>
</reference>
<reference evidence="3 5" key="2">
    <citation type="submission" date="2018-12" db="EMBL/GenBank/DDBJ databases">
        <authorList>
            <person name="hu s."/>
            <person name="Xu Y."/>
            <person name="Xu B."/>
            <person name="Li F."/>
        </authorList>
    </citation>
    <scope>NUCLEOTIDE SEQUENCE [LARGE SCALE GENOMIC DNA]</scope>
    <source>
        <strain evidence="3 5">KSW2-17</strain>
    </source>
</reference>